<dbReference type="EMBL" id="MHOX01000009">
    <property type="protein sequence ID" value="OGZ71282.1"/>
    <property type="molecule type" value="Genomic_DNA"/>
</dbReference>
<organism evidence="7 8">
    <name type="scientific">Candidatus Staskawiczbacteria bacterium RIFCSPLOWO2_01_FULL_33_9</name>
    <dbReference type="NCBI Taxonomy" id="1802211"/>
    <lineage>
        <taxon>Bacteria</taxon>
        <taxon>Candidatus Staskawicziibacteriota</taxon>
    </lineage>
</organism>
<gene>
    <name evidence="7" type="ORF">A2904_02175</name>
</gene>
<dbReference type="PROSITE" id="PS50862">
    <property type="entry name" value="AA_TRNA_LIGASE_II"/>
    <property type="match status" value="1"/>
</dbReference>
<dbReference type="InterPro" id="IPR045864">
    <property type="entry name" value="aa-tRNA-synth_II/BPL/LPL"/>
</dbReference>
<dbReference type="InterPro" id="IPR006195">
    <property type="entry name" value="aa-tRNA-synth_II"/>
</dbReference>
<name>A0A1G2I8Y8_9BACT</name>
<keyword evidence="5" id="KW-0030">Aminoacyl-tRNA synthetase</keyword>
<keyword evidence="1" id="KW-0436">Ligase</keyword>
<dbReference type="Gene3D" id="3.40.50.800">
    <property type="entry name" value="Anticodon-binding domain"/>
    <property type="match status" value="1"/>
</dbReference>
<keyword evidence="4" id="KW-0648">Protein biosynthesis</keyword>
<dbReference type="SUPFAM" id="SSF52954">
    <property type="entry name" value="Class II aaRS ABD-related"/>
    <property type="match status" value="1"/>
</dbReference>
<keyword evidence="3" id="KW-0067">ATP-binding</keyword>
<comment type="caution">
    <text evidence="7">The sequence shown here is derived from an EMBL/GenBank/DDBJ whole genome shotgun (WGS) entry which is preliminary data.</text>
</comment>
<dbReference type="GO" id="GO:0004827">
    <property type="term" value="F:proline-tRNA ligase activity"/>
    <property type="evidence" value="ECO:0007669"/>
    <property type="project" value="TreeGrafter"/>
</dbReference>
<dbReference type="Gene3D" id="3.30.930.10">
    <property type="entry name" value="Bira Bifunctional Protein, Domain 2"/>
    <property type="match status" value="1"/>
</dbReference>
<accession>A0A1G2I8Y8</accession>
<dbReference type="InterPro" id="IPR050062">
    <property type="entry name" value="Pro-tRNA_synthetase"/>
</dbReference>
<dbReference type="InterPro" id="IPR036621">
    <property type="entry name" value="Anticodon-bd_dom_sf"/>
</dbReference>
<dbReference type="PANTHER" id="PTHR42753">
    <property type="entry name" value="MITOCHONDRIAL RIBOSOME PROTEIN L39/PROLYL-TRNA LIGASE FAMILY MEMBER"/>
    <property type="match status" value="1"/>
</dbReference>
<protein>
    <recommendedName>
        <fullName evidence="6">Aminoacyl-transfer RNA synthetases class-II family profile domain-containing protein</fullName>
    </recommendedName>
</protein>
<dbReference type="PANTHER" id="PTHR42753:SF2">
    <property type="entry name" value="PROLINE--TRNA LIGASE"/>
    <property type="match status" value="1"/>
</dbReference>
<evidence type="ECO:0000256" key="5">
    <source>
        <dbReference type="ARBA" id="ARBA00023146"/>
    </source>
</evidence>
<evidence type="ECO:0000313" key="7">
    <source>
        <dbReference type="EMBL" id="OGZ71282.1"/>
    </source>
</evidence>
<dbReference type="Pfam" id="PF00587">
    <property type="entry name" value="tRNA-synt_2b"/>
    <property type="match status" value="1"/>
</dbReference>
<dbReference type="InterPro" id="IPR002314">
    <property type="entry name" value="aa-tRNA-synt_IIb"/>
</dbReference>
<proteinExistence type="predicted"/>
<evidence type="ECO:0000256" key="3">
    <source>
        <dbReference type="ARBA" id="ARBA00022840"/>
    </source>
</evidence>
<dbReference type="AlphaFoldDB" id="A0A1G2I8Y8"/>
<reference evidence="7 8" key="1">
    <citation type="journal article" date="2016" name="Nat. Commun.">
        <title>Thousands of microbial genomes shed light on interconnected biogeochemical processes in an aquifer system.</title>
        <authorList>
            <person name="Anantharaman K."/>
            <person name="Brown C.T."/>
            <person name="Hug L.A."/>
            <person name="Sharon I."/>
            <person name="Castelle C.J."/>
            <person name="Probst A.J."/>
            <person name="Thomas B.C."/>
            <person name="Singh A."/>
            <person name="Wilkins M.J."/>
            <person name="Karaoz U."/>
            <person name="Brodie E.L."/>
            <person name="Williams K.H."/>
            <person name="Hubbard S.S."/>
            <person name="Banfield J.F."/>
        </authorList>
    </citation>
    <scope>NUCLEOTIDE SEQUENCE [LARGE SCALE GENOMIC DNA]</scope>
</reference>
<keyword evidence="2" id="KW-0547">Nucleotide-binding</keyword>
<evidence type="ECO:0000256" key="2">
    <source>
        <dbReference type="ARBA" id="ARBA00022741"/>
    </source>
</evidence>
<feature type="domain" description="Aminoacyl-transfer RNA synthetases class-II family profile" evidence="6">
    <location>
        <begin position="58"/>
        <end position="287"/>
    </location>
</feature>
<dbReference type="SUPFAM" id="SSF55681">
    <property type="entry name" value="Class II aaRS and biotin synthetases"/>
    <property type="match status" value="1"/>
</dbReference>
<dbReference type="GO" id="GO:0006433">
    <property type="term" value="P:prolyl-tRNA aminoacylation"/>
    <property type="evidence" value="ECO:0007669"/>
    <property type="project" value="TreeGrafter"/>
</dbReference>
<sequence length="377" mass="44186">MRLSKQLFVQNMRRPIDYSNRRTSSLLEEGIFTYFRNPGVPFYLPHGRQVLTKLQNLFLEESRRLGISHIEVPAIMRDEVLKEGEEITETFNERIIRLNNESLKRYHLLTTPEPMIIDLASVSLNTFNQLPIRFVYNVEVIRGIKKPKGILKGRQFKVFMGNSLDEDEKSLEESLGLFEQFSDDIFCRLGIEVYKRRDFNGINVEHFYFGTEGENLAMPEINPHKRIKALSLSMAYHYSSKKKLKVRFRNKVNKNSRVLYATYGLGTQRTFYALFDSHRDDRGFNLPVELAPFLFSVIPVKSDDSEFAERIYQSIRDVAQLDDRTNLLFGERMAFSDYVGIPWKIICGDKTYMLKSRDESIKKSFNDAEELIEHLKR</sequence>
<evidence type="ECO:0000256" key="1">
    <source>
        <dbReference type="ARBA" id="ARBA00022598"/>
    </source>
</evidence>
<dbReference type="GO" id="GO:0005524">
    <property type="term" value="F:ATP binding"/>
    <property type="evidence" value="ECO:0007669"/>
    <property type="project" value="UniProtKB-KW"/>
</dbReference>
<evidence type="ECO:0000256" key="4">
    <source>
        <dbReference type="ARBA" id="ARBA00022917"/>
    </source>
</evidence>
<dbReference type="Proteomes" id="UP000176308">
    <property type="component" value="Unassembled WGS sequence"/>
</dbReference>
<evidence type="ECO:0000313" key="8">
    <source>
        <dbReference type="Proteomes" id="UP000176308"/>
    </source>
</evidence>
<evidence type="ECO:0000259" key="6">
    <source>
        <dbReference type="PROSITE" id="PS50862"/>
    </source>
</evidence>